<dbReference type="AlphaFoldDB" id="A0A399IQE4"/>
<name>A0A399IQE4_9CLOT</name>
<feature type="domain" description="GmrSD restriction endonucleases N-terminal" evidence="1">
    <location>
        <begin position="19"/>
        <end position="163"/>
    </location>
</feature>
<dbReference type="Pfam" id="PF03235">
    <property type="entry name" value="GmrSD_N"/>
    <property type="match status" value="1"/>
</dbReference>
<dbReference type="PANTHER" id="PTHR39639:SF1">
    <property type="entry name" value="DUF262 DOMAIN-CONTAINING PROTEIN"/>
    <property type="match status" value="1"/>
</dbReference>
<comment type="caution">
    <text evidence="2">The sequence shown here is derived from an EMBL/GenBank/DDBJ whole genome shotgun (WGS) entry which is preliminary data.</text>
</comment>
<organism evidence="2 3">
    <name type="scientific">Clostridium chromiireducens</name>
    <dbReference type="NCBI Taxonomy" id="225345"/>
    <lineage>
        <taxon>Bacteria</taxon>
        <taxon>Bacillati</taxon>
        <taxon>Bacillota</taxon>
        <taxon>Clostridia</taxon>
        <taxon>Eubacteriales</taxon>
        <taxon>Clostridiaceae</taxon>
        <taxon>Clostridium</taxon>
    </lineage>
</organism>
<dbReference type="RefSeq" id="WP_119366347.1">
    <property type="nucleotide sequence ID" value="NZ_QXDJ01000002.1"/>
</dbReference>
<dbReference type="PANTHER" id="PTHR39639">
    <property type="entry name" value="CHROMOSOME 16, WHOLE GENOME SHOTGUN SEQUENCE"/>
    <property type="match status" value="1"/>
</dbReference>
<gene>
    <name evidence="2" type="ORF">D2A34_08635</name>
</gene>
<dbReference type="Proteomes" id="UP000265930">
    <property type="component" value="Unassembled WGS sequence"/>
</dbReference>
<reference evidence="2 3" key="1">
    <citation type="submission" date="2018-08" db="EMBL/GenBank/DDBJ databases">
        <title>Genome of Clostridium chromiireducens C1, DSM12136.</title>
        <authorList>
            <person name="Xing M."/>
            <person name="Wei Y."/>
            <person name="Ang E.L."/>
            <person name="Zhao H."/>
            <person name="Zhang Y."/>
        </authorList>
    </citation>
    <scope>NUCLEOTIDE SEQUENCE [LARGE SCALE GENOMIC DNA]</scope>
    <source>
        <strain evidence="2 3">C1</strain>
    </source>
</reference>
<accession>A0A399IQE4</accession>
<dbReference type="InterPro" id="IPR004919">
    <property type="entry name" value="GmrSD_N"/>
</dbReference>
<protein>
    <submittedName>
        <fullName evidence="2">DUF262 domain-containing protein</fullName>
    </submittedName>
</protein>
<evidence type="ECO:0000313" key="3">
    <source>
        <dbReference type="Proteomes" id="UP000265930"/>
    </source>
</evidence>
<proteinExistence type="predicted"/>
<evidence type="ECO:0000259" key="1">
    <source>
        <dbReference type="Pfam" id="PF03235"/>
    </source>
</evidence>
<evidence type="ECO:0000313" key="2">
    <source>
        <dbReference type="EMBL" id="RII35263.1"/>
    </source>
</evidence>
<dbReference type="EMBL" id="QXDJ01000002">
    <property type="protein sequence ID" value="RII35263.1"/>
    <property type="molecule type" value="Genomic_DNA"/>
</dbReference>
<sequence length="352" mass="41645">MGFDYIRSAVKLAEIRSQFKRGKLVVDTSYQRRKVWLPEDKIRLIETITLGYIIPELFFWDAATDPETGLSITHIVDGQQRVNAIFEFTEGAYKLSTDCLISDEAKEKYGNKYFNDFSESEKIEFWNYPLSVVQINEESKERIKMMFYRLNLTDYDLNAQEKRHGTSWGKFADLTTEIASLEFWEKFSLFNSQDIRRMRDNEFCATLIILARKGVIDQTTQKAINDAYTDYAENYEQMEADKAEIFEWMKIATEIFNENNLKFFRKKTQLYTLFSLIRYMRKNNIKITSEIQDKIDSFITQYNDFKNDSGSIIEEGSYEDKIRIYKLASSEGVNKLRNRNIRLKVFKEIISE</sequence>